<organism evidence="1 2">
    <name type="scientific">Phlebia brevispora</name>
    <dbReference type="NCBI Taxonomy" id="194682"/>
    <lineage>
        <taxon>Eukaryota</taxon>
        <taxon>Fungi</taxon>
        <taxon>Dikarya</taxon>
        <taxon>Basidiomycota</taxon>
        <taxon>Agaricomycotina</taxon>
        <taxon>Agaricomycetes</taxon>
        <taxon>Polyporales</taxon>
        <taxon>Meruliaceae</taxon>
        <taxon>Phlebia</taxon>
    </lineage>
</organism>
<name>A0ACC1T222_9APHY</name>
<dbReference type="EMBL" id="JANHOG010000807">
    <property type="protein sequence ID" value="KAJ3551389.1"/>
    <property type="molecule type" value="Genomic_DNA"/>
</dbReference>
<sequence length="259" mass="28803">MHFIAFLVATSLAIILAVHPNLLAPPPTAYRPRFNISSEDLAISRYGPYSGWVAPFTVVLSNTETAYRDVVHGAGFKNREKIGVLAEEFIWHLALIINDTVALERDVIEAIEQYAPGLTANKDVEASIRALVRRREAPIVGKDRLTRRLRSAISRSRHLMTRVASCTTMLSDLELLAVVSQVDVLQSRARTRLSHIFFTDRSHSREAYAILSALVSATTFAMHGMWVLDDHLIGITVSMEFVLDRWLREAVTVAVAGGP</sequence>
<proteinExistence type="predicted"/>
<accession>A0ACC1T222</accession>
<gene>
    <name evidence="1" type="ORF">NM688_g4730</name>
</gene>
<evidence type="ECO:0000313" key="1">
    <source>
        <dbReference type="EMBL" id="KAJ3551389.1"/>
    </source>
</evidence>
<dbReference type="Proteomes" id="UP001148662">
    <property type="component" value="Unassembled WGS sequence"/>
</dbReference>
<comment type="caution">
    <text evidence="1">The sequence shown here is derived from an EMBL/GenBank/DDBJ whole genome shotgun (WGS) entry which is preliminary data.</text>
</comment>
<reference evidence="1" key="1">
    <citation type="submission" date="2022-07" db="EMBL/GenBank/DDBJ databases">
        <title>Genome Sequence of Phlebia brevispora.</title>
        <authorList>
            <person name="Buettner E."/>
        </authorList>
    </citation>
    <scope>NUCLEOTIDE SEQUENCE</scope>
    <source>
        <strain evidence="1">MPL23</strain>
    </source>
</reference>
<keyword evidence="2" id="KW-1185">Reference proteome</keyword>
<evidence type="ECO:0000313" key="2">
    <source>
        <dbReference type="Proteomes" id="UP001148662"/>
    </source>
</evidence>
<protein>
    <submittedName>
        <fullName evidence="1">Uncharacterized protein</fullName>
    </submittedName>
</protein>